<feature type="region of interest" description="Disordered" evidence="4">
    <location>
        <begin position="410"/>
        <end position="433"/>
    </location>
</feature>
<dbReference type="PROSITE" id="PS50082">
    <property type="entry name" value="WD_REPEATS_2"/>
    <property type="match status" value="2"/>
</dbReference>
<feature type="region of interest" description="Disordered" evidence="4">
    <location>
        <begin position="296"/>
        <end position="336"/>
    </location>
</feature>
<evidence type="ECO:0000256" key="3">
    <source>
        <dbReference type="PROSITE-ProRule" id="PRU00221"/>
    </source>
</evidence>
<dbReference type="PANTHER" id="PTHR22847">
    <property type="entry name" value="WD40 REPEAT PROTEIN"/>
    <property type="match status" value="1"/>
</dbReference>
<sequence>MGCQNSKVGIQFLGSLSQEQAKQEENQPLSAIKQIQVLENSDNLLALNESNQLIQFEMKSQQIIRVYNLDTLKNQQNQTKINQSSKFPQFQEQQGLPFDYNPLSGLENQQQNDQSQKINNNNKQFGASNFLKNQQQKQNKYSFQVSNDNKYIAVAQEQGGKDYSIQIYQFGYKFIELKNFTGHKKRVLQMEFSSDSTILATASDDQTVRIWAVRQFKNGSQRNQEYLSPYSSIKTPLKNNVFVKQNSNSLNSYEFNLANQKTTALISPQSRTKIQQIVPISEDGMADTRQQLSNNYSKVSKQGQQYFQSEQQQNQQNNQQKQLQQEENKDYQQNQDQQQINNGSILKQSKMNLQMNILNQGIQDNQNTQQGYLNVNKMQLDDIHSQRSEEDKDQVDAGFLEFQQRKKENEIKEKNQEQKQLNQVKNQGTKLSQRLKSHENMGNITGLNYDADKQLSMSASPQKHRGYSQKYGKKFNLTNNLNNIDNIDNDNQNDLENNQKKNNQYNKNAIKQDQNSQQKHYQSSKSIRQINSNNNNNINNNNINSNLNLNSNTSSQLSINNQKEEVLVIELGKRVKSMKLSNSGEFLVIGCSDASIRMWDIVKKQQIWSLKTPSNCNALDISQNDTKIVAACGKFVLLIDAMQGTVIYEKQRSVGAILSVKFSFKNEYIILAGRDQKILVLDSFDGEIMFKVYAHGKQINQIEIINKRQIASCSNDGYVKLWEVPTRIMGGQDGFRMAVSSGRKGKYGRISSQ</sequence>
<keyword evidence="6" id="KW-1185">Reference proteome</keyword>
<keyword evidence="1 3" id="KW-0853">WD repeat</keyword>
<accession>A0A0V0QW99</accession>
<protein>
    <submittedName>
        <fullName evidence="5">WD40-repeat-containing domain</fullName>
    </submittedName>
</protein>
<feature type="compositionally biased region" description="Low complexity" evidence="4">
    <location>
        <begin position="523"/>
        <end position="549"/>
    </location>
</feature>
<feature type="region of interest" description="Disordered" evidence="4">
    <location>
        <begin position="101"/>
        <end position="124"/>
    </location>
</feature>
<keyword evidence="2" id="KW-0677">Repeat</keyword>
<dbReference type="GO" id="GO:1990234">
    <property type="term" value="C:transferase complex"/>
    <property type="evidence" value="ECO:0007669"/>
    <property type="project" value="UniProtKB-ARBA"/>
</dbReference>
<gene>
    <name evidence="5" type="ORF">PPERSA_04942</name>
</gene>
<feature type="compositionally biased region" description="Low complexity" evidence="4">
    <location>
        <begin position="418"/>
        <end position="427"/>
    </location>
</feature>
<evidence type="ECO:0000256" key="4">
    <source>
        <dbReference type="SAM" id="MobiDB-lite"/>
    </source>
</evidence>
<dbReference type="SUPFAM" id="SSF50978">
    <property type="entry name" value="WD40 repeat-like"/>
    <property type="match status" value="1"/>
</dbReference>
<dbReference type="InParanoid" id="A0A0V0QW99"/>
<dbReference type="SMART" id="SM00320">
    <property type="entry name" value="WD40"/>
    <property type="match status" value="5"/>
</dbReference>
<dbReference type="Pfam" id="PF00400">
    <property type="entry name" value="WD40"/>
    <property type="match status" value="3"/>
</dbReference>
<dbReference type="PROSITE" id="PS50294">
    <property type="entry name" value="WD_REPEATS_REGION"/>
    <property type="match status" value="1"/>
</dbReference>
<feature type="compositionally biased region" description="Low complexity" evidence="4">
    <location>
        <begin position="302"/>
        <end position="323"/>
    </location>
</feature>
<dbReference type="InterPro" id="IPR020472">
    <property type="entry name" value="WD40_PAC1"/>
</dbReference>
<reference evidence="5 6" key="1">
    <citation type="journal article" date="2015" name="Sci. Rep.">
        <title>Genome of the facultative scuticociliatosis pathogen Pseudocohnilembus persalinus provides insight into its virulence through horizontal gene transfer.</title>
        <authorList>
            <person name="Xiong J."/>
            <person name="Wang G."/>
            <person name="Cheng J."/>
            <person name="Tian M."/>
            <person name="Pan X."/>
            <person name="Warren A."/>
            <person name="Jiang C."/>
            <person name="Yuan D."/>
            <person name="Miao W."/>
        </authorList>
    </citation>
    <scope>NUCLEOTIDE SEQUENCE [LARGE SCALE GENOMIC DNA]</scope>
    <source>
        <strain evidence="5">36N120E</strain>
    </source>
</reference>
<dbReference type="OrthoDB" id="308449at2759"/>
<dbReference type="PROSITE" id="PS00678">
    <property type="entry name" value="WD_REPEATS_1"/>
    <property type="match status" value="2"/>
</dbReference>
<dbReference type="Proteomes" id="UP000054937">
    <property type="component" value="Unassembled WGS sequence"/>
</dbReference>
<feature type="repeat" description="WD" evidence="3">
    <location>
        <begin position="180"/>
        <end position="214"/>
    </location>
</feature>
<proteinExistence type="predicted"/>
<comment type="caution">
    <text evidence="5">The sequence shown here is derived from an EMBL/GenBank/DDBJ whole genome shotgun (WGS) entry which is preliminary data.</text>
</comment>
<dbReference type="Gene3D" id="2.130.10.10">
    <property type="entry name" value="YVTN repeat-like/Quinoprotein amine dehydrogenase"/>
    <property type="match status" value="2"/>
</dbReference>
<feature type="repeat" description="WD" evidence="3">
    <location>
        <begin position="575"/>
        <end position="609"/>
    </location>
</feature>
<evidence type="ECO:0000313" key="6">
    <source>
        <dbReference type="Proteomes" id="UP000054937"/>
    </source>
</evidence>
<feature type="compositionally biased region" description="Polar residues" evidence="4">
    <location>
        <begin position="106"/>
        <end position="124"/>
    </location>
</feature>
<dbReference type="EMBL" id="LDAU01000096">
    <property type="protein sequence ID" value="KRX06330.1"/>
    <property type="molecule type" value="Genomic_DNA"/>
</dbReference>
<dbReference type="PANTHER" id="PTHR22847:SF637">
    <property type="entry name" value="WD REPEAT DOMAIN 5B"/>
    <property type="match status" value="1"/>
</dbReference>
<dbReference type="InterPro" id="IPR019775">
    <property type="entry name" value="WD40_repeat_CS"/>
</dbReference>
<dbReference type="PRINTS" id="PR00320">
    <property type="entry name" value="GPROTEINBRPT"/>
</dbReference>
<evidence type="ECO:0000313" key="5">
    <source>
        <dbReference type="EMBL" id="KRX06330.1"/>
    </source>
</evidence>
<dbReference type="InterPro" id="IPR015943">
    <property type="entry name" value="WD40/YVTN_repeat-like_dom_sf"/>
</dbReference>
<feature type="region of interest" description="Disordered" evidence="4">
    <location>
        <begin position="509"/>
        <end position="549"/>
    </location>
</feature>
<dbReference type="AlphaFoldDB" id="A0A0V0QW99"/>
<dbReference type="InterPro" id="IPR001680">
    <property type="entry name" value="WD40_rpt"/>
</dbReference>
<dbReference type="InterPro" id="IPR036322">
    <property type="entry name" value="WD40_repeat_dom_sf"/>
</dbReference>
<name>A0A0V0QW99_PSEPJ</name>
<organism evidence="5 6">
    <name type="scientific">Pseudocohnilembus persalinus</name>
    <name type="common">Ciliate</name>
    <dbReference type="NCBI Taxonomy" id="266149"/>
    <lineage>
        <taxon>Eukaryota</taxon>
        <taxon>Sar</taxon>
        <taxon>Alveolata</taxon>
        <taxon>Ciliophora</taxon>
        <taxon>Intramacronucleata</taxon>
        <taxon>Oligohymenophorea</taxon>
        <taxon>Scuticociliatia</taxon>
        <taxon>Philasterida</taxon>
        <taxon>Pseudocohnilembidae</taxon>
        <taxon>Pseudocohnilembus</taxon>
    </lineage>
</organism>
<evidence type="ECO:0000256" key="2">
    <source>
        <dbReference type="ARBA" id="ARBA00022737"/>
    </source>
</evidence>
<evidence type="ECO:0000256" key="1">
    <source>
        <dbReference type="ARBA" id="ARBA00022574"/>
    </source>
</evidence>